<reference evidence="2 3" key="1">
    <citation type="journal article" date="2011" name="Nat. Genet.">
        <title>The genome of the mesopolyploid crop species Brassica rapa.</title>
        <authorList>
            <consortium name="Brassica rapa Genome Sequencing Project Consortium"/>
            <person name="Wang X."/>
            <person name="Wang H."/>
            <person name="Wang J."/>
            <person name="Sun R."/>
            <person name="Wu J."/>
            <person name="Liu S."/>
            <person name="Bai Y."/>
            <person name="Mun J.H."/>
            <person name="Bancroft I."/>
            <person name="Cheng F."/>
            <person name="Huang S."/>
            <person name="Li X."/>
            <person name="Hua W."/>
            <person name="Wang J."/>
            <person name="Wang X."/>
            <person name="Freeling M."/>
            <person name="Pires J.C."/>
            <person name="Paterson A.H."/>
            <person name="Chalhoub B."/>
            <person name="Wang B."/>
            <person name="Hayward A."/>
            <person name="Sharpe A.G."/>
            <person name="Park B.S."/>
            <person name="Weisshaar B."/>
            <person name="Liu B."/>
            <person name="Li B."/>
            <person name="Liu B."/>
            <person name="Tong C."/>
            <person name="Song C."/>
            <person name="Duran C."/>
            <person name="Peng C."/>
            <person name="Geng C."/>
            <person name="Koh C."/>
            <person name="Lin C."/>
            <person name="Edwards D."/>
            <person name="Mu D."/>
            <person name="Shen D."/>
            <person name="Soumpourou E."/>
            <person name="Li F."/>
            <person name="Fraser F."/>
            <person name="Conant G."/>
            <person name="Lassalle G."/>
            <person name="King G.J."/>
            <person name="Bonnema G."/>
            <person name="Tang H."/>
            <person name="Wang H."/>
            <person name="Belcram H."/>
            <person name="Zhou H."/>
            <person name="Hirakawa H."/>
            <person name="Abe H."/>
            <person name="Guo H."/>
            <person name="Wang H."/>
            <person name="Jin H."/>
            <person name="Parkin I.A."/>
            <person name="Batley J."/>
            <person name="Kim J.S."/>
            <person name="Just J."/>
            <person name="Li J."/>
            <person name="Xu J."/>
            <person name="Deng J."/>
            <person name="Kim J.A."/>
            <person name="Li J."/>
            <person name="Yu J."/>
            <person name="Meng J."/>
            <person name="Wang J."/>
            <person name="Min J."/>
            <person name="Poulain J."/>
            <person name="Wang J."/>
            <person name="Hatakeyama K."/>
            <person name="Wu K."/>
            <person name="Wang L."/>
            <person name="Fang L."/>
            <person name="Trick M."/>
            <person name="Links M.G."/>
            <person name="Zhao M."/>
            <person name="Jin M."/>
            <person name="Ramchiary N."/>
            <person name="Drou N."/>
            <person name="Berkman P.J."/>
            <person name="Cai Q."/>
            <person name="Huang Q."/>
            <person name="Li R."/>
            <person name="Tabata S."/>
            <person name="Cheng S."/>
            <person name="Zhang S."/>
            <person name="Zhang S."/>
            <person name="Huang S."/>
            <person name="Sato S."/>
            <person name="Sun S."/>
            <person name="Kwon S.J."/>
            <person name="Choi S.R."/>
            <person name="Lee T.H."/>
            <person name="Fan W."/>
            <person name="Zhao X."/>
            <person name="Tan X."/>
            <person name="Xu X."/>
            <person name="Wang Y."/>
            <person name="Qiu Y."/>
            <person name="Yin Y."/>
            <person name="Li Y."/>
            <person name="Du Y."/>
            <person name="Liao Y."/>
            <person name="Lim Y."/>
            <person name="Narusaka Y."/>
            <person name="Wang Y."/>
            <person name="Wang Z."/>
            <person name="Li Z."/>
            <person name="Wang Z."/>
            <person name="Xiong Z."/>
            <person name="Zhang Z."/>
        </authorList>
    </citation>
    <scope>NUCLEOTIDE SEQUENCE [LARGE SCALE GENOMIC DNA]</scope>
    <source>
        <strain evidence="2 3">cv. Chiifu-401-42</strain>
    </source>
</reference>
<dbReference type="InParanoid" id="M4ENF9"/>
<proteinExistence type="predicted"/>
<keyword evidence="3" id="KW-1185">Reference proteome</keyword>
<dbReference type="Gramene" id="Bra030329.1">
    <property type="protein sequence ID" value="Bra030329.1-P"/>
    <property type="gene ID" value="Bra030329"/>
</dbReference>
<evidence type="ECO:0000313" key="2">
    <source>
        <dbReference type="EnsemblPlants" id="Bra030329.1-P"/>
    </source>
</evidence>
<organism evidence="2 3">
    <name type="scientific">Brassica campestris</name>
    <name type="common">Field mustard</name>
    <dbReference type="NCBI Taxonomy" id="3711"/>
    <lineage>
        <taxon>Eukaryota</taxon>
        <taxon>Viridiplantae</taxon>
        <taxon>Streptophyta</taxon>
        <taxon>Embryophyta</taxon>
        <taxon>Tracheophyta</taxon>
        <taxon>Spermatophyta</taxon>
        <taxon>Magnoliopsida</taxon>
        <taxon>eudicotyledons</taxon>
        <taxon>Gunneridae</taxon>
        <taxon>Pentapetalae</taxon>
        <taxon>rosids</taxon>
        <taxon>malvids</taxon>
        <taxon>Brassicales</taxon>
        <taxon>Brassicaceae</taxon>
        <taxon>Brassiceae</taxon>
        <taxon>Brassica</taxon>
    </lineage>
</organism>
<feature type="region of interest" description="Disordered" evidence="1">
    <location>
        <begin position="69"/>
        <end position="92"/>
    </location>
</feature>
<name>M4ENF9_BRACM</name>
<protein>
    <submittedName>
        <fullName evidence="2">Uncharacterized protein</fullName>
    </submittedName>
</protein>
<dbReference type="EnsemblPlants" id="Bra030329.1">
    <property type="protein sequence ID" value="Bra030329.1-P"/>
    <property type="gene ID" value="Bra030329"/>
</dbReference>
<evidence type="ECO:0000256" key="1">
    <source>
        <dbReference type="SAM" id="MobiDB-lite"/>
    </source>
</evidence>
<dbReference type="HOGENOM" id="CLU_2416379_0_0_1"/>
<reference evidence="2" key="3">
    <citation type="submission" date="2023-03" db="UniProtKB">
        <authorList>
            <consortium name="EnsemblPlants"/>
        </authorList>
    </citation>
    <scope>IDENTIFICATION</scope>
    <source>
        <strain evidence="2">cv. Chiifu-401-42</strain>
    </source>
</reference>
<reference evidence="2 3" key="2">
    <citation type="journal article" date="2018" name="Hortic Res">
        <title>Improved Brassica rapa reference genome by single-molecule sequencing and chromosome conformation capture technologies.</title>
        <authorList>
            <person name="Zhang L."/>
            <person name="Cai X."/>
            <person name="Wu J."/>
            <person name="Liu M."/>
            <person name="Grob S."/>
            <person name="Cheng F."/>
            <person name="Liang J."/>
            <person name="Cai C."/>
            <person name="Liu Z."/>
            <person name="Liu B."/>
            <person name="Wang F."/>
            <person name="Li S."/>
            <person name="Liu F."/>
            <person name="Li X."/>
            <person name="Cheng L."/>
            <person name="Yang W."/>
            <person name="Li M.H."/>
            <person name="Grossniklaus U."/>
            <person name="Zheng H."/>
            <person name="Wang X."/>
        </authorList>
    </citation>
    <scope>NUCLEOTIDE SEQUENCE [LARGE SCALE GENOMIC DNA]</scope>
    <source>
        <strain evidence="2 3">cv. Chiifu-401-42</strain>
    </source>
</reference>
<dbReference type="Proteomes" id="UP000011750">
    <property type="component" value="Chromosome A04"/>
</dbReference>
<accession>M4ENF9</accession>
<dbReference type="AlphaFoldDB" id="M4ENF9"/>
<evidence type="ECO:0000313" key="3">
    <source>
        <dbReference type="Proteomes" id="UP000011750"/>
    </source>
</evidence>
<sequence>MISPTRRRHQPESLSVESSPLRLWSTNLRLHRSPRRFRLSLFIGLPLDLLDDSASLSISSTTLRIPRSPRRLTPPFSPACGYHPRNQTEIKS</sequence>